<dbReference type="Gene3D" id="3.10.560.10">
    <property type="entry name" value="Outer membrane lipoprotein wza domain like"/>
    <property type="match status" value="1"/>
</dbReference>
<dbReference type="PANTHER" id="PTHR21180:SF32">
    <property type="entry name" value="ENDONUCLEASE_EXONUCLEASE_PHOSPHATASE FAMILY DOMAIN-CONTAINING PROTEIN 1"/>
    <property type="match status" value="1"/>
</dbReference>
<dbReference type="NCBIfam" id="TIGR00426">
    <property type="entry name" value="competence protein ComEA helix-hairpin-helix repeat region"/>
    <property type="match status" value="1"/>
</dbReference>
<keyword evidence="3" id="KW-1185">Reference proteome</keyword>
<accession>A0A2N3LKR8</accession>
<dbReference type="InterPro" id="IPR010994">
    <property type="entry name" value="RuvA_2-like"/>
</dbReference>
<dbReference type="InterPro" id="IPR051675">
    <property type="entry name" value="Endo/Exo/Phosphatase_dom_1"/>
</dbReference>
<sequence>MKAFLLKNKMIVLGIGILGLALCVYLYQHRSLEQENNETPFPYMDEIQEEENKQEETQNKKMKIDVKGAVVHPGVYDAQKDERVLDVIQKAGGFQKKADQRKVNLAEKVHDEMVIYVPEKGETPDNEINFETPISSQDEGKVNINTADLAQLQTLTGIGPSKASAIIEYREKNGGFKKVEDLTNVTGIGEKTLEKLRDSIIVH</sequence>
<name>A0A2N3LKR8_9BACI</name>
<dbReference type="Proteomes" id="UP000233440">
    <property type="component" value="Unassembled WGS sequence"/>
</dbReference>
<comment type="caution">
    <text evidence="2">The sequence shown here is derived from an EMBL/GenBank/DDBJ whole genome shotgun (WGS) entry which is preliminary data.</text>
</comment>
<evidence type="ECO:0000313" key="3">
    <source>
        <dbReference type="Proteomes" id="UP000233440"/>
    </source>
</evidence>
<protein>
    <submittedName>
        <fullName evidence="2">Competence protein ComEA</fullName>
    </submittedName>
</protein>
<dbReference type="Pfam" id="PF10531">
    <property type="entry name" value="SLBB"/>
    <property type="match status" value="1"/>
</dbReference>
<gene>
    <name evidence="2" type="ORF">CWO92_10250</name>
</gene>
<dbReference type="PANTHER" id="PTHR21180">
    <property type="entry name" value="ENDONUCLEASE/EXONUCLEASE/PHOSPHATASE FAMILY DOMAIN-CONTAINING PROTEIN 1"/>
    <property type="match status" value="1"/>
</dbReference>
<dbReference type="GO" id="GO:0003677">
    <property type="term" value="F:DNA binding"/>
    <property type="evidence" value="ECO:0007669"/>
    <property type="project" value="InterPro"/>
</dbReference>
<reference evidence="2 3" key="1">
    <citation type="submission" date="2017-11" db="EMBL/GenBank/DDBJ databases">
        <title>Bacillus camelliae sp. nov., isolated from pu'er tea.</title>
        <authorList>
            <person name="Niu L."/>
        </authorList>
    </citation>
    <scope>NUCLEOTIDE SEQUENCE [LARGE SCALE GENOMIC DNA]</scope>
    <source>
        <strain evidence="2 3">7578-1</strain>
    </source>
</reference>
<proteinExistence type="predicted"/>
<dbReference type="GO" id="GO:0015627">
    <property type="term" value="C:type II protein secretion system complex"/>
    <property type="evidence" value="ECO:0007669"/>
    <property type="project" value="TreeGrafter"/>
</dbReference>
<dbReference type="Gene3D" id="1.10.150.310">
    <property type="entry name" value="Tex RuvX-like domain-like"/>
    <property type="match status" value="1"/>
</dbReference>
<dbReference type="InterPro" id="IPR019554">
    <property type="entry name" value="Soluble_ligand-bd"/>
</dbReference>
<dbReference type="InterPro" id="IPR003583">
    <property type="entry name" value="Hlx-hairpin-Hlx_DNA-bd_motif"/>
</dbReference>
<dbReference type="RefSeq" id="WP_101354113.1">
    <property type="nucleotide sequence ID" value="NZ_PIQO01000006.1"/>
</dbReference>
<organism evidence="2 3">
    <name type="scientific">Heyndrickxia camelliae</name>
    <dbReference type="NCBI Taxonomy" id="1707093"/>
    <lineage>
        <taxon>Bacteria</taxon>
        <taxon>Bacillati</taxon>
        <taxon>Bacillota</taxon>
        <taxon>Bacilli</taxon>
        <taxon>Bacillales</taxon>
        <taxon>Bacillaceae</taxon>
        <taxon>Heyndrickxia</taxon>
    </lineage>
</organism>
<feature type="domain" description="Helix-hairpin-helix DNA-binding motif class 1" evidence="1">
    <location>
        <begin position="150"/>
        <end position="169"/>
    </location>
</feature>
<dbReference type="GO" id="GO:0006281">
    <property type="term" value="P:DNA repair"/>
    <property type="evidence" value="ECO:0007669"/>
    <property type="project" value="InterPro"/>
</dbReference>
<evidence type="ECO:0000259" key="1">
    <source>
        <dbReference type="SMART" id="SM00278"/>
    </source>
</evidence>
<evidence type="ECO:0000313" key="2">
    <source>
        <dbReference type="EMBL" id="PKR85134.1"/>
    </source>
</evidence>
<dbReference type="Pfam" id="PF12836">
    <property type="entry name" value="HHH_3"/>
    <property type="match status" value="1"/>
</dbReference>
<dbReference type="GO" id="GO:0015628">
    <property type="term" value="P:protein secretion by the type II secretion system"/>
    <property type="evidence" value="ECO:0007669"/>
    <property type="project" value="TreeGrafter"/>
</dbReference>
<dbReference type="InterPro" id="IPR004509">
    <property type="entry name" value="Competence_ComEA_HhH"/>
</dbReference>
<dbReference type="EMBL" id="PIQO01000006">
    <property type="protein sequence ID" value="PKR85134.1"/>
    <property type="molecule type" value="Genomic_DNA"/>
</dbReference>
<feature type="domain" description="Helix-hairpin-helix DNA-binding motif class 1" evidence="1">
    <location>
        <begin position="180"/>
        <end position="199"/>
    </location>
</feature>
<dbReference type="SMART" id="SM00278">
    <property type="entry name" value="HhH1"/>
    <property type="match status" value="2"/>
</dbReference>
<dbReference type="AlphaFoldDB" id="A0A2N3LKR8"/>
<dbReference type="SUPFAM" id="SSF47781">
    <property type="entry name" value="RuvA domain 2-like"/>
    <property type="match status" value="1"/>
</dbReference>
<dbReference type="OrthoDB" id="9790239at2"/>